<evidence type="ECO:0000313" key="2">
    <source>
        <dbReference type="EMBL" id="ELR14823.1"/>
    </source>
</evidence>
<organism evidence="2 3">
    <name type="scientific">Acanthamoeba castellanii (strain ATCC 30010 / Neff)</name>
    <dbReference type="NCBI Taxonomy" id="1257118"/>
    <lineage>
        <taxon>Eukaryota</taxon>
        <taxon>Amoebozoa</taxon>
        <taxon>Discosea</taxon>
        <taxon>Longamoebia</taxon>
        <taxon>Centramoebida</taxon>
        <taxon>Acanthamoebidae</taxon>
        <taxon>Acanthamoeba</taxon>
    </lineage>
</organism>
<keyword evidence="3" id="KW-1185">Reference proteome</keyword>
<dbReference type="OrthoDB" id="41200at2759"/>
<sequence>MYSSVQAFADDMSALRSGYDEHASSITATDEAWFVETKEALWSDFARRATGEEEKIRNRVTRGSGEGDGRSALLGAISGFTRAALKKADTNDKSGLIVPDAATSM</sequence>
<dbReference type="KEGG" id="acan:ACA1_129380"/>
<dbReference type="InterPro" id="IPR003124">
    <property type="entry name" value="WH2_dom"/>
</dbReference>
<dbReference type="Pfam" id="PF02205">
    <property type="entry name" value="WH2"/>
    <property type="match status" value="1"/>
</dbReference>
<reference evidence="2 3" key="1">
    <citation type="journal article" date="2013" name="Genome Biol.">
        <title>Genome of Acanthamoeba castellanii highlights extensive lateral gene transfer and early evolution of tyrosine kinase signaling.</title>
        <authorList>
            <person name="Clarke M."/>
            <person name="Lohan A.J."/>
            <person name="Liu B."/>
            <person name="Lagkouvardos I."/>
            <person name="Roy S."/>
            <person name="Zafar N."/>
            <person name="Bertelli C."/>
            <person name="Schilde C."/>
            <person name="Kianianmomeni A."/>
            <person name="Burglin T.R."/>
            <person name="Frech C."/>
            <person name="Turcotte B."/>
            <person name="Kopec K.O."/>
            <person name="Synnott J.M."/>
            <person name="Choo C."/>
            <person name="Paponov I."/>
            <person name="Finkler A."/>
            <person name="Soon Heng Tan C."/>
            <person name="Hutchins A.P."/>
            <person name="Weinmeier T."/>
            <person name="Rattei T."/>
            <person name="Chu J.S."/>
            <person name="Gimenez G."/>
            <person name="Irimia M."/>
            <person name="Rigden D.J."/>
            <person name="Fitzpatrick D.A."/>
            <person name="Lorenzo-Morales J."/>
            <person name="Bateman A."/>
            <person name="Chiu C.H."/>
            <person name="Tang P."/>
            <person name="Hegemann P."/>
            <person name="Fromm H."/>
            <person name="Raoult D."/>
            <person name="Greub G."/>
            <person name="Miranda-Saavedra D."/>
            <person name="Chen N."/>
            <person name="Nash P."/>
            <person name="Ginger M.L."/>
            <person name="Horn M."/>
            <person name="Schaap P."/>
            <person name="Caler L."/>
            <person name="Loftus B."/>
        </authorList>
    </citation>
    <scope>NUCLEOTIDE SEQUENCE [LARGE SCALE GENOMIC DNA]</scope>
    <source>
        <strain evidence="2 3">Neff</strain>
    </source>
</reference>
<gene>
    <name evidence="2" type="ORF">ACA1_129380</name>
</gene>
<protein>
    <submittedName>
        <fullName evidence="2">GRAM domain containing protein</fullName>
    </submittedName>
</protein>
<dbReference type="EMBL" id="KB008043">
    <property type="protein sequence ID" value="ELR14823.1"/>
    <property type="molecule type" value="Genomic_DNA"/>
</dbReference>
<evidence type="ECO:0000259" key="1">
    <source>
        <dbReference type="Pfam" id="PF02205"/>
    </source>
</evidence>
<dbReference type="AlphaFoldDB" id="L8GQ93"/>
<accession>L8GQ93</accession>
<dbReference type="VEuPathDB" id="AmoebaDB:ACA1_129380"/>
<dbReference type="GO" id="GO:0003779">
    <property type="term" value="F:actin binding"/>
    <property type="evidence" value="ECO:0007669"/>
    <property type="project" value="InterPro"/>
</dbReference>
<feature type="domain" description="WH2" evidence="1">
    <location>
        <begin position="67"/>
        <end position="95"/>
    </location>
</feature>
<dbReference type="GeneID" id="14915427"/>
<dbReference type="RefSeq" id="XP_004336836.1">
    <property type="nucleotide sequence ID" value="XM_004336788.1"/>
</dbReference>
<evidence type="ECO:0000313" key="3">
    <source>
        <dbReference type="Proteomes" id="UP000011083"/>
    </source>
</evidence>
<proteinExistence type="predicted"/>
<name>L8GQ93_ACACF</name>
<dbReference type="Proteomes" id="UP000011083">
    <property type="component" value="Unassembled WGS sequence"/>
</dbReference>